<feature type="compositionally biased region" description="Low complexity" evidence="1">
    <location>
        <begin position="185"/>
        <end position="194"/>
    </location>
</feature>
<dbReference type="Pfam" id="PF00240">
    <property type="entry name" value="ubiquitin"/>
    <property type="match status" value="1"/>
</dbReference>
<evidence type="ECO:0000256" key="1">
    <source>
        <dbReference type="SAM" id="MobiDB-lite"/>
    </source>
</evidence>
<accession>A0AAW1IT26</accession>
<keyword evidence="2" id="KW-1133">Transmembrane helix</keyword>
<feature type="region of interest" description="Disordered" evidence="1">
    <location>
        <begin position="91"/>
        <end position="150"/>
    </location>
</feature>
<evidence type="ECO:0000313" key="4">
    <source>
        <dbReference type="EMBL" id="KAK9693137.1"/>
    </source>
</evidence>
<evidence type="ECO:0000256" key="2">
    <source>
        <dbReference type="SAM" id="Phobius"/>
    </source>
</evidence>
<dbReference type="InterPro" id="IPR029071">
    <property type="entry name" value="Ubiquitin-like_domsf"/>
</dbReference>
<keyword evidence="5" id="KW-1185">Reference proteome</keyword>
<feature type="domain" description="Ubiquitin-like" evidence="3">
    <location>
        <begin position="228"/>
        <end position="304"/>
    </location>
</feature>
<feature type="compositionally biased region" description="Basic and acidic residues" evidence="1">
    <location>
        <begin position="170"/>
        <end position="183"/>
    </location>
</feature>
<keyword evidence="2" id="KW-0812">Transmembrane</keyword>
<dbReference type="EMBL" id="JASPKY010000552">
    <property type="protein sequence ID" value="KAK9693137.1"/>
    <property type="molecule type" value="Genomic_DNA"/>
</dbReference>
<organism evidence="4 5">
    <name type="scientific">Popillia japonica</name>
    <name type="common">Japanese beetle</name>
    <dbReference type="NCBI Taxonomy" id="7064"/>
    <lineage>
        <taxon>Eukaryota</taxon>
        <taxon>Metazoa</taxon>
        <taxon>Ecdysozoa</taxon>
        <taxon>Arthropoda</taxon>
        <taxon>Hexapoda</taxon>
        <taxon>Insecta</taxon>
        <taxon>Pterygota</taxon>
        <taxon>Neoptera</taxon>
        <taxon>Endopterygota</taxon>
        <taxon>Coleoptera</taxon>
        <taxon>Polyphaga</taxon>
        <taxon>Scarabaeiformia</taxon>
        <taxon>Scarabaeidae</taxon>
        <taxon>Rutelinae</taxon>
        <taxon>Popillia</taxon>
    </lineage>
</organism>
<feature type="transmembrane region" description="Helical" evidence="2">
    <location>
        <begin position="34"/>
        <end position="53"/>
    </location>
</feature>
<dbReference type="Proteomes" id="UP001458880">
    <property type="component" value="Unassembled WGS sequence"/>
</dbReference>
<feature type="compositionally biased region" description="Low complexity" evidence="1">
    <location>
        <begin position="312"/>
        <end position="325"/>
    </location>
</feature>
<dbReference type="SMART" id="SM00213">
    <property type="entry name" value="UBQ"/>
    <property type="match status" value="1"/>
</dbReference>
<name>A0AAW1IT26_POPJA</name>
<keyword evidence="2" id="KW-0472">Membrane</keyword>
<feature type="compositionally biased region" description="Polar residues" evidence="1">
    <location>
        <begin position="91"/>
        <end position="110"/>
    </location>
</feature>
<dbReference type="PROSITE" id="PS50053">
    <property type="entry name" value="UBIQUITIN_2"/>
    <property type="match status" value="1"/>
</dbReference>
<dbReference type="InterPro" id="IPR040352">
    <property type="entry name" value="TMUB1/2"/>
</dbReference>
<dbReference type="InterPro" id="IPR000626">
    <property type="entry name" value="Ubiquitin-like_dom"/>
</dbReference>
<protein>
    <submittedName>
        <fullName evidence="4">Ubiquitin family</fullName>
    </submittedName>
</protein>
<dbReference type="GO" id="GO:0036503">
    <property type="term" value="P:ERAD pathway"/>
    <property type="evidence" value="ECO:0007669"/>
    <property type="project" value="InterPro"/>
</dbReference>
<dbReference type="PANTHER" id="PTHR14557">
    <property type="entry name" value="PROTEIN C7ORF21"/>
    <property type="match status" value="1"/>
</dbReference>
<comment type="caution">
    <text evidence="4">The sequence shown here is derived from an EMBL/GenBank/DDBJ whole genome shotgun (WGS) entry which is preliminary data.</text>
</comment>
<feature type="region of interest" description="Disordered" evidence="1">
    <location>
        <begin position="170"/>
        <end position="199"/>
    </location>
</feature>
<dbReference type="Gene3D" id="3.10.20.90">
    <property type="entry name" value="Phosphatidylinositol 3-kinase Catalytic Subunit, Chain A, domain 1"/>
    <property type="match status" value="1"/>
</dbReference>
<dbReference type="PANTHER" id="PTHR14557:SF5">
    <property type="entry name" value="UBIQUITIN-LIKE DOMAIN-CONTAINING PROTEIN"/>
    <property type="match status" value="1"/>
</dbReference>
<feature type="transmembrane region" description="Helical" evidence="2">
    <location>
        <begin position="357"/>
        <end position="382"/>
    </location>
</feature>
<feature type="transmembrane region" description="Helical" evidence="2">
    <location>
        <begin position="332"/>
        <end position="351"/>
    </location>
</feature>
<evidence type="ECO:0000313" key="5">
    <source>
        <dbReference type="Proteomes" id="UP001458880"/>
    </source>
</evidence>
<dbReference type="SUPFAM" id="SSF54236">
    <property type="entry name" value="Ubiquitin-like"/>
    <property type="match status" value="1"/>
</dbReference>
<feature type="region of interest" description="Disordered" evidence="1">
    <location>
        <begin position="307"/>
        <end position="326"/>
    </location>
</feature>
<reference evidence="4 5" key="1">
    <citation type="journal article" date="2024" name="BMC Genomics">
        <title>De novo assembly and annotation of Popillia japonica's genome with initial clues to its potential as an invasive pest.</title>
        <authorList>
            <person name="Cucini C."/>
            <person name="Boschi S."/>
            <person name="Funari R."/>
            <person name="Cardaioli E."/>
            <person name="Iannotti N."/>
            <person name="Marturano G."/>
            <person name="Paoli F."/>
            <person name="Bruttini M."/>
            <person name="Carapelli A."/>
            <person name="Frati F."/>
            <person name="Nardi F."/>
        </authorList>
    </citation>
    <scope>NUCLEOTIDE SEQUENCE [LARGE SCALE GENOMIC DNA]</scope>
    <source>
        <strain evidence="4">DMR45628</strain>
    </source>
</reference>
<evidence type="ECO:0000259" key="3">
    <source>
        <dbReference type="PROSITE" id="PS50053"/>
    </source>
</evidence>
<dbReference type="AlphaFoldDB" id="A0AAW1IT26"/>
<feature type="compositionally biased region" description="Low complexity" evidence="1">
    <location>
        <begin position="131"/>
        <end position="142"/>
    </location>
</feature>
<proteinExistence type="predicted"/>
<sequence>MGWKQKKIEEQLVIPLLRKMIYKIPFTGDINSEFSHFVLAVLVVTVLSLAWWTTNIRDNWQVRAVYFLDTRLRRSRSRHYLHRLSNHTVSSTLVESTQTTADPSPTQTDPATEEVDVNTAGAEAKSEETGEAQAEGGESSSVENKDDGPAVIIKKMDADNDLVREKRLEFFSKKHESPKDPSEGSRAAAASNSSGVEEIQQLETIECSVELTDDAKASTEDIQDGNSIRIKLKYLNDDLKVVDGQLSELLGEFKRRHFESEISENKLIKLIFNGQMLQRDDDSLQSYGFFNNCVVHCLIHQQRATNDENVDSNSTGSSRSRSGRSNQRDWDLGNLFIILISVFLSSAWYFRYQYPQFFTITATMALVIITGLFAVVSLGAFFPDPEVRTPETHIIH</sequence>
<dbReference type="CDD" id="cd17057">
    <property type="entry name" value="Ubl_TMUB1_like"/>
    <property type="match status" value="1"/>
</dbReference>
<gene>
    <name evidence="4" type="ORF">QE152_g34401</name>
</gene>